<feature type="transmembrane region" description="Helical" evidence="5">
    <location>
        <begin position="12"/>
        <end position="29"/>
    </location>
</feature>
<dbReference type="AlphaFoldDB" id="A0A7G3ARN5"/>
<comment type="subcellular location">
    <subcellularLocation>
        <location evidence="1">Secreted</location>
    </subcellularLocation>
</comment>
<evidence type="ECO:0000256" key="1">
    <source>
        <dbReference type="ARBA" id="ARBA00004613"/>
    </source>
</evidence>
<dbReference type="GO" id="GO:0017171">
    <property type="term" value="F:serine hydrolase activity"/>
    <property type="evidence" value="ECO:0007669"/>
    <property type="project" value="TreeGrafter"/>
</dbReference>
<feature type="domain" description="Lipase" evidence="6">
    <location>
        <begin position="73"/>
        <end position="310"/>
    </location>
</feature>
<dbReference type="Gene3D" id="3.40.50.1820">
    <property type="entry name" value="alpha/beta hydrolase"/>
    <property type="match status" value="1"/>
</dbReference>
<evidence type="ECO:0000313" key="7">
    <source>
        <dbReference type="EMBL" id="MBC1174053.1"/>
    </source>
</evidence>
<accession>A0A7G3ARN5</accession>
<dbReference type="VEuPathDB" id="VectorBase:LLONM1_004537"/>
<dbReference type="Pfam" id="PF00151">
    <property type="entry name" value="Lipase"/>
    <property type="match status" value="1"/>
</dbReference>
<evidence type="ECO:0000259" key="6">
    <source>
        <dbReference type="Pfam" id="PF00151"/>
    </source>
</evidence>
<dbReference type="InterPro" id="IPR029058">
    <property type="entry name" value="AB_hydrolase_fold"/>
</dbReference>
<dbReference type="SUPFAM" id="SSF53474">
    <property type="entry name" value="alpha/beta-Hydrolases"/>
    <property type="match status" value="1"/>
</dbReference>
<reference evidence="7" key="1">
    <citation type="journal article" date="2020" name="BMC">
        <title>Leishmania infection induces a limited differential gene expression in the sand fly midgut.</title>
        <authorList>
            <person name="Coutinho-Abreu I.V."/>
            <person name="Serafim T.D."/>
            <person name="Meneses C."/>
            <person name="Kamhawi S."/>
            <person name="Oliveira F."/>
            <person name="Valenzuela J.G."/>
        </authorList>
    </citation>
    <scope>NUCLEOTIDE SEQUENCE</scope>
    <source>
        <strain evidence="7">Jacobina</strain>
        <tissue evidence="7">Midgut</tissue>
    </source>
</reference>
<dbReference type="GO" id="GO:0016042">
    <property type="term" value="P:lipid catabolic process"/>
    <property type="evidence" value="ECO:0007669"/>
    <property type="project" value="TreeGrafter"/>
</dbReference>
<keyword evidence="5" id="KW-0812">Transmembrane</keyword>
<comment type="similarity">
    <text evidence="2 4">Belongs to the AB hydrolase superfamily. Lipase family.</text>
</comment>
<sequence length="350" mass="39329">MHLHSEMLHCRFIFLAVATYFALASGIVFECPYSIQTYNNEELLRCLQDGWGRFCEANVDTTVLNFYPSVALRDIKIYLFGKQHVHTYHFADLCDLCANEDFVKNKKTLVFVSGFPPTDEYSAISELWRLRQTHHDCNIIAVDVAANVEQEYSSLHANNEHLARSVAKLCHYLVSQTHVLVQDIYLVGFSVGAQISAHAAVILRDECEVFLHHVLFLDPADTCDGNNYISKDIAKKVVALHTNSGHYGVADIDVHVQLFPNGKIRLQPCCKSNVCSHFLSVTLLVDAICYPNSILFVNCPDWATFKKAKCDYKDVIALDLDFPSTAEGLYFCVTAEHEPYGLGNVGIKPV</sequence>
<protein>
    <submittedName>
        <fullName evidence="7">Putative mammalian-like lipase</fullName>
    </submittedName>
</protein>
<dbReference type="GO" id="GO:0016298">
    <property type="term" value="F:lipase activity"/>
    <property type="evidence" value="ECO:0007669"/>
    <property type="project" value="InterPro"/>
</dbReference>
<dbReference type="GO" id="GO:0005615">
    <property type="term" value="C:extracellular space"/>
    <property type="evidence" value="ECO:0007669"/>
    <property type="project" value="TreeGrafter"/>
</dbReference>
<evidence type="ECO:0000256" key="4">
    <source>
        <dbReference type="RuleBase" id="RU004262"/>
    </source>
</evidence>
<keyword evidence="5" id="KW-0472">Membrane</keyword>
<dbReference type="InterPro" id="IPR013818">
    <property type="entry name" value="Lipase"/>
</dbReference>
<keyword evidence="5" id="KW-1133">Transmembrane helix</keyword>
<name>A0A7G3ARN5_LUTLO</name>
<organism evidence="7">
    <name type="scientific">Lutzomyia longipalpis</name>
    <name type="common">Sand fly</name>
    <dbReference type="NCBI Taxonomy" id="7200"/>
    <lineage>
        <taxon>Eukaryota</taxon>
        <taxon>Metazoa</taxon>
        <taxon>Ecdysozoa</taxon>
        <taxon>Arthropoda</taxon>
        <taxon>Hexapoda</taxon>
        <taxon>Insecta</taxon>
        <taxon>Pterygota</taxon>
        <taxon>Neoptera</taxon>
        <taxon>Endopterygota</taxon>
        <taxon>Diptera</taxon>
        <taxon>Nematocera</taxon>
        <taxon>Psychodoidea</taxon>
        <taxon>Psychodidae</taxon>
        <taxon>Lutzomyia</taxon>
        <taxon>Lutzomyia</taxon>
    </lineage>
</organism>
<keyword evidence="3" id="KW-0964">Secreted</keyword>
<dbReference type="PANTHER" id="PTHR11610:SF173">
    <property type="entry name" value="LIPASE DOMAIN-CONTAINING PROTEIN-RELATED"/>
    <property type="match status" value="1"/>
</dbReference>
<evidence type="ECO:0000256" key="5">
    <source>
        <dbReference type="SAM" id="Phobius"/>
    </source>
</evidence>
<dbReference type="InterPro" id="IPR000734">
    <property type="entry name" value="TAG_lipase"/>
</dbReference>
<evidence type="ECO:0000256" key="3">
    <source>
        <dbReference type="ARBA" id="ARBA00022525"/>
    </source>
</evidence>
<proteinExistence type="inferred from homology"/>
<dbReference type="PANTHER" id="PTHR11610">
    <property type="entry name" value="LIPASE"/>
    <property type="match status" value="1"/>
</dbReference>
<evidence type="ECO:0000256" key="2">
    <source>
        <dbReference type="ARBA" id="ARBA00010701"/>
    </source>
</evidence>
<dbReference type="EMBL" id="GITU01005350">
    <property type="protein sequence ID" value="MBC1174053.1"/>
    <property type="molecule type" value="Transcribed_RNA"/>
</dbReference>